<evidence type="ECO:0000313" key="2">
    <source>
        <dbReference type="EMBL" id="QHT70645.1"/>
    </source>
</evidence>
<dbReference type="RefSeq" id="WP_162446620.1">
    <property type="nucleotide sequence ID" value="NZ_CP048222.1"/>
</dbReference>
<name>A0A6C0GRC5_9BACT</name>
<reference evidence="2 3" key="1">
    <citation type="submission" date="2020-01" db="EMBL/GenBank/DDBJ databases">
        <authorList>
            <person name="Kim M.K."/>
        </authorList>
    </citation>
    <scope>NUCLEOTIDE SEQUENCE [LARGE SCALE GENOMIC DNA]</scope>
    <source>
        <strain evidence="2 3">172606-1</strain>
    </source>
</reference>
<evidence type="ECO:0000259" key="1">
    <source>
        <dbReference type="Pfam" id="PF01609"/>
    </source>
</evidence>
<proteinExistence type="predicted"/>
<dbReference type="GO" id="GO:0003677">
    <property type="term" value="F:DNA binding"/>
    <property type="evidence" value="ECO:0007669"/>
    <property type="project" value="InterPro"/>
</dbReference>
<protein>
    <submittedName>
        <fullName evidence="2">Transposase</fullName>
    </submittedName>
</protein>
<dbReference type="InterPro" id="IPR002559">
    <property type="entry name" value="Transposase_11"/>
</dbReference>
<dbReference type="GO" id="GO:0006313">
    <property type="term" value="P:DNA transposition"/>
    <property type="evidence" value="ECO:0007669"/>
    <property type="project" value="InterPro"/>
</dbReference>
<gene>
    <name evidence="2" type="ORF">GXP67_30325</name>
</gene>
<dbReference type="GO" id="GO:0004803">
    <property type="term" value="F:transposase activity"/>
    <property type="evidence" value="ECO:0007669"/>
    <property type="project" value="InterPro"/>
</dbReference>
<keyword evidence="3" id="KW-1185">Reference proteome</keyword>
<dbReference type="Proteomes" id="UP000480178">
    <property type="component" value="Chromosome"/>
</dbReference>
<dbReference type="KEGG" id="rhoz:GXP67_30325"/>
<feature type="domain" description="Transposase IS4-like" evidence="1">
    <location>
        <begin position="112"/>
        <end position="291"/>
    </location>
</feature>
<accession>A0A6C0GRC5</accession>
<organism evidence="2 3">
    <name type="scientific">Rhodocytophaga rosea</name>
    <dbReference type="NCBI Taxonomy" id="2704465"/>
    <lineage>
        <taxon>Bacteria</taxon>
        <taxon>Pseudomonadati</taxon>
        <taxon>Bacteroidota</taxon>
        <taxon>Cytophagia</taxon>
        <taxon>Cytophagales</taxon>
        <taxon>Rhodocytophagaceae</taxon>
        <taxon>Rhodocytophaga</taxon>
    </lineage>
</organism>
<dbReference type="EMBL" id="CP048222">
    <property type="protein sequence ID" value="QHT70645.1"/>
    <property type="molecule type" value="Genomic_DNA"/>
</dbReference>
<dbReference type="AlphaFoldDB" id="A0A6C0GRC5"/>
<sequence>MHELKLIQLYCYICEEYNQFLRWNVQRFSKNNFEGQISDEEILTIYLFCLCYEEKYKIKSMHQHIEKYWHSWFPNLPAYQTFNHRINRLAAAFTYLTQRLTQAFYLPADCLTIVLGDSMPILTCSHKRSGKVATPLTNKAYCATKNMHYYGVKLHTLALKRAHTLPFPCFLAITPASVHDLTALRSVLEKSYAHMSVLDKAYCDKELQQHMLAKGNTLLTPMKEKKGMPLIVKQFDQAYQDLTNTALAKIRQPIESLFSWIQEKTYIQNASKVRSQEGLMVHVFGRLAAALMMLSGL</sequence>
<evidence type="ECO:0000313" key="3">
    <source>
        <dbReference type="Proteomes" id="UP000480178"/>
    </source>
</evidence>
<dbReference type="Pfam" id="PF01609">
    <property type="entry name" value="DDE_Tnp_1"/>
    <property type="match status" value="1"/>
</dbReference>